<protein>
    <recommendedName>
        <fullName evidence="2">Putative 4-hydroxy-4-methyl-2-oxoglutarate aldolase</fullName>
    </recommendedName>
    <alternativeName>
        <fullName evidence="3">Regulator of ribonuclease activity homolog</fullName>
    </alternativeName>
    <alternativeName>
        <fullName evidence="4">RraA-like protein</fullName>
    </alternativeName>
</protein>
<evidence type="ECO:0000256" key="1">
    <source>
        <dbReference type="ARBA" id="ARBA00001968"/>
    </source>
</evidence>
<dbReference type="RefSeq" id="WP_343218694.1">
    <property type="nucleotide sequence ID" value="NZ_JAHTBN010000002.1"/>
</dbReference>
<dbReference type="Proteomes" id="UP001595848">
    <property type="component" value="Unassembled WGS sequence"/>
</dbReference>
<dbReference type="Pfam" id="PF03737">
    <property type="entry name" value="RraA-like"/>
    <property type="match status" value="1"/>
</dbReference>
<dbReference type="EMBL" id="JBHSBV010000003">
    <property type="protein sequence ID" value="MFC4201096.1"/>
    <property type="molecule type" value="Genomic_DNA"/>
</dbReference>
<keyword evidence="6" id="KW-1185">Reference proteome</keyword>
<dbReference type="CDD" id="cd16841">
    <property type="entry name" value="RraA_family"/>
    <property type="match status" value="1"/>
</dbReference>
<comment type="caution">
    <text evidence="5">The sequence shown here is derived from an EMBL/GenBank/DDBJ whole genome shotgun (WGS) entry which is preliminary data.</text>
</comment>
<organism evidence="5 6">
    <name type="scientific">Candidimonas humi</name>
    <dbReference type="NCBI Taxonomy" id="683355"/>
    <lineage>
        <taxon>Bacteria</taxon>
        <taxon>Pseudomonadati</taxon>
        <taxon>Pseudomonadota</taxon>
        <taxon>Betaproteobacteria</taxon>
        <taxon>Burkholderiales</taxon>
        <taxon>Alcaligenaceae</taxon>
        <taxon>Candidimonas</taxon>
    </lineage>
</organism>
<dbReference type="Gene3D" id="3.50.30.40">
    <property type="entry name" value="Ribonuclease E inhibitor RraA/RraA-like"/>
    <property type="match status" value="1"/>
</dbReference>
<dbReference type="InterPro" id="IPR005493">
    <property type="entry name" value="RraA/RraA-like"/>
</dbReference>
<evidence type="ECO:0000313" key="6">
    <source>
        <dbReference type="Proteomes" id="UP001595848"/>
    </source>
</evidence>
<dbReference type="NCBIfam" id="NF004850">
    <property type="entry name" value="PRK06201.1"/>
    <property type="match status" value="1"/>
</dbReference>
<accession>A0ABV8NXQ6</accession>
<dbReference type="PANTHER" id="PTHR33254">
    <property type="entry name" value="4-HYDROXY-4-METHYL-2-OXOGLUTARATE ALDOLASE 3-RELATED"/>
    <property type="match status" value="1"/>
</dbReference>
<dbReference type="PANTHER" id="PTHR33254:SF4">
    <property type="entry name" value="4-HYDROXY-4-METHYL-2-OXOGLUTARATE ALDOLASE 3-RELATED"/>
    <property type="match status" value="1"/>
</dbReference>
<name>A0ABV8NXQ6_9BURK</name>
<evidence type="ECO:0000313" key="5">
    <source>
        <dbReference type="EMBL" id="MFC4201096.1"/>
    </source>
</evidence>
<comment type="cofactor">
    <cofactor evidence="1">
        <name>a divalent metal cation</name>
        <dbReference type="ChEBI" id="CHEBI:60240"/>
    </cofactor>
</comment>
<gene>
    <name evidence="5" type="ORF">ACFOY1_09030</name>
</gene>
<dbReference type="SUPFAM" id="SSF89562">
    <property type="entry name" value="RraA-like"/>
    <property type="match status" value="1"/>
</dbReference>
<proteinExistence type="predicted"/>
<evidence type="ECO:0000256" key="2">
    <source>
        <dbReference type="ARBA" id="ARBA00016549"/>
    </source>
</evidence>
<dbReference type="InterPro" id="IPR036704">
    <property type="entry name" value="RraA/RraA-like_sf"/>
</dbReference>
<reference evidence="6" key="1">
    <citation type="journal article" date="2019" name="Int. J. Syst. Evol. Microbiol.">
        <title>The Global Catalogue of Microorganisms (GCM) 10K type strain sequencing project: providing services to taxonomists for standard genome sequencing and annotation.</title>
        <authorList>
            <consortium name="The Broad Institute Genomics Platform"/>
            <consortium name="The Broad Institute Genome Sequencing Center for Infectious Disease"/>
            <person name="Wu L."/>
            <person name="Ma J."/>
        </authorList>
    </citation>
    <scope>NUCLEOTIDE SEQUENCE [LARGE SCALE GENOMIC DNA]</scope>
    <source>
        <strain evidence="6">LMG 24813</strain>
    </source>
</reference>
<evidence type="ECO:0000256" key="4">
    <source>
        <dbReference type="ARBA" id="ARBA00030169"/>
    </source>
</evidence>
<evidence type="ECO:0000256" key="3">
    <source>
        <dbReference type="ARBA" id="ARBA00029596"/>
    </source>
</evidence>
<sequence>MSNNAAIEEGAAAAQAAWPPGYRIETMPALVGDELLAAFADVPVAVAGDCMGRCIGALGLRAYHENVHAHLCGRALTVRVRPGDNLMIHKAFMMAAPGDIIVVDGGGDTTQALIGGLMRTTAIARRIGGIVVNGAIRDLAEWADGRMPVFARGHTHRGPSKDGPGEINIPVACAGMVVHAGDLVLGDADGVICIPAADVAALLPRVRKHLEKEAAIRASNERGTSDPERFDAVLRAKGLPV</sequence>